<sequence>MMRPVQPNDKQGDFASESTKSPGKRRRVTSACVPCRERKTKCDGVQPKCSTCKALYNTRCSYDFDGGRSRKSTTRRRTTAFTREKESAIAIIRAIKSCPMAEVTNIINAIRANDNLDVIAENLGKNAILLDESNISMTGGQPDRLIGSSASLHHLLSPPQPYQNNLYHESVVPNGPPIPSLANPLSYDSPPNFSWSPSIDGSASLPNYTAVSQMGYPAGLPQPGDQWHLYYHQGYQASQHQSPQSSRLPPNGLPQPIYPTSGHPLPPLTTPSHAFQSYPGDNLHMARSQAVPTTMMSLADPNGQTFAPYAPTANTYFNTQMNFGSPASELAIMVDGNYSGGLREGIEDHRFEKAPLTESWERGRRGGGGNDGI</sequence>
<dbReference type="Proteomes" id="UP001166286">
    <property type="component" value="Unassembled WGS sequence"/>
</dbReference>
<dbReference type="PROSITE" id="PS00463">
    <property type="entry name" value="ZN2_CY6_FUNGAL_1"/>
    <property type="match status" value="1"/>
</dbReference>
<reference evidence="4" key="1">
    <citation type="submission" date="2023-03" db="EMBL/GenBank/DDBJ databases">
        <title>Complete genome of Cladonia borealis.</title>
        <authorList>
            <person name="Park H."/>
        </authorList>
    </citation>
    <scope>NUCLEOTIDE SEQUENCE</scope>
    <source>
        <strain evidence="4">ANT050790</strain>
    </source>
</reference>
<dbReference type="GO" id="GO:0008270">
    <property type="term" value="F:zinc ion binding"/>
    <property type="evidence" value="ECO:0007669"/>
    <property type="project" value="InterPro"/>
</dbReference>
<comment type="caution">
    <text evidence="4">The sequence shown here is derived from an EMBL/GenBank/DDBJ whole genome shotgun (WGS) entry which is preliminary data.</text>
</comment>
<dbReference type="GO" id="GO:0000981">
    <property type="term" value="F:DNA-binding transcription factor activity, RNA polymerase II-specific"/>
    <property type="evidence" value="ECO:0007669"/>
    <property type="project" value="InterPro"/>
</dbReference>
<protein>
    <recommendedName>
        <fullName evidence="3">Zn(2)-C6 fungal-type domain-containing protein</fullName>
    </recommendedName>
</protein>
<evidence type="ECO:0000259" key="3">
    <source>
        <dbReference type="PROSITE" id="PS50048"/>
    </source>
</evidence>
<feature type="domain" description="Zn(2)-C6 fungal-type" evidence="3">
    <location>
        <begin position="31"/>
        <end position="62"/>
    </location>
</feature>
<keyword evidence="5" id="KW-1185">Reference proteome</keyword>
<dbReference type="PANTHER" id="PTHR47256">
    <property type="entry name" value="ZN(II)2CYS6 TRANSCRIPTION FACTOR (EUROFUNG)-RELATED"/>
    <property type="match status" value="1"/>
</dbReference>
<dbReference type="InterPro" id="IPR036864">
    <property type="entry name" value="Zn2-C6_fun-type_DNA-bd_sf"/>
</dbReference>
<feature type="region of interest" description="Disordered" evidence="2">
    <location>
        <begin position="235"/>
        <end position="277"/>
    </location>
</feature>
<dbReference type="EMBL" id="JAFEKC020000001">
    <property type="protein sequence ID" value="KAK0516856.1"/>
    <property type="molecule type" value="Genomic_DNA"/>
</dbReference>
<feature type="compositionally biased region" description="Polar residues" evidence="2">
    <location>
        <begin position="235"/>
        <end position="248"/>
    </location>
</feature>
<dbReference type="InterPro" id="IPR053187">
    <property type="entry name" value="Notoamide_regulator"/>
</dbReference>
<gene>
    <name evidence="4" type="ORF">JMJ35_000011</name>
</gene>
<evidence type="ECO:0000256" key="2">
    <source>
        <dbReference type="SAM" id="MobiDB-lite"/>
    </source>
</evidence>
<keyword evidence="1" id="KW-0539">Nucleus</keyword>
<dbReference type="InterPro" id="IPR001138">
    <property type="entry name" value="Zn2Cys6_DnaBD"/>
</dbReference>
<dbReference type="SMART" id="SM00066">
    <property type="entry name" value="GAL4"/>
    <property type="match status" value="1"/>
</dbReference>
<dbReference type="SUPFAM" id="SSF57701">
    <property type="entry name" value="Zn2/Cys6 DNA-binding domain"/>
    <property type="match status" value="1"/>
</dbReference>
<evidence type="ECO:0000313" key="4">
    <source>
        <dbReference type="EMBL" id="KAK0516856.1"/>
    </source>
</evidence>
<organism evidence="4 5">
    <name type="scientific">Cladonia borealis</name>
    <dbReference type="NCBI Taxonomy" id="184061"/>
    <lineage>
        <taxon>Eukaryota</taxon>
        <taxon>Fungi</taxon>
        <taxon>Dikarya</taxon>
        <taxon>Ascomycota</taxon>
        <taxon>Pezizomycotina</taxon>
        <taxon>Lecanoromycetes</taxon>
        <taxon>OSLEUM clade</taxon>
        <taxon>Lecanoromycetidae</taxon>
        <taxon>Lecanorales</taxon>
        <taxon>Lecanorineae</taxon>
        <taxon>Cladoniaceae</taxon>
        <taxon>Cladonia</taxon>
    </lineage>
</organism>
<evidence type="ECO:0000313" key="5">
    <source>
        <dbReference type="Proteomes" id="UP001166286"/>
    </source>
</evidence>
<feature type="region of interest" description="Disordered" evidence="2">
    <location>
        <begin position="1"/>
        <end position="29"/>
    </location>
</feature>
<proteinExistence type="predicted"/>
<dbReference type="CDD" id="cd00067">
    <property type="entry name" value="GAL4"/>
    <property type="match status" value="1"/>
</dbReference>
<dbReference type="PANTHER" id="PTHR47256:SF1">
    <property type="entry name" value="ZN(II)2CYS6 TRANSCRIPTION FACTOR (EUROFUNG)"/>
    <property type="match status" value="1"/>
</dbReference>
<dbReference type="PROSITE" id="PS50048">
    <property type="entry name" value="ZN2_CY6_FUNGAL_2"/>
    <property type="match status" value="1"/>
</dbReference>
<accession>A0AA39R9Z1</accession>
<dbReference type="Gene3D" id="4.10.240.10">
    <property type="entry name" value="Zn(2)-C6 fungal-type DNA-binding domain"/>
    <property type="match status" value="1"/>
</dbReference>
<evidence type="ECO:0000256" key="1">
    <source>
        <dbReference type="ARBA" id="ARBA00023242"/>
    </source>
</evidence>
<dbReference type="Pfam" id="PF00172">
    <property type="entry name" value="Zn_clus"/>
    <property type="match status" value="1"/>
</dbReference>
<dbReference type="AlphaFoldDB" id="A0AA39R9Z1"/>
<name>A0AA39R9Z1_9LECA</name>